<organism evidence="4 5">
    <name type="scientific">Globisporangium ultimum (strain ATCC 200006 / CBS 805.95 / DAOM BR144)</name>
    <name type="common">Pythium ultimum</name>
    <dbReference type="NCBI Taxonomy" id="431595"/>
    <lineage>
        <taxon>Eukaryota</taxon>
        <taxon>Sar</taxon>
        <taxon>Stramenopiles</taxon>
        <taxon>Oomycota</taxon>
        <taxon>Peronosporomycetes</taxon>
        <taxon>Pythiales</taxon>
        <taxon>Pythiaceae</taxon>
        <taxon>Globisporangium</taxon>
    </lineage>
</organism>
<evidence type="ECO:0000259" key="3">
    <source>
        <dbReference type="PROSITE" id="PS50003"/>
    </source>
</evidence>
<evidence type="ECO:0000256" key="1">
    <source>
        <dbReference type="SAM" id="Coils"/>
    </source>
</evidence>
<proteinExistence type="predicted"/>
<dbReference type="HOGENOM" id="CLU_702941_0_0_1"/>
<dbReference type="SMART" id="SM00233">
    <property type="entry name" value="PH"/>
    <property type="match status" value="2"/>
</dbReference>
<reference evidence="5" key="2">
    <citation type="submission" date="2010-04" db="EMBL/GenBank/DDBJ databases">
        <authorList>
            <person name="Buell R."/>
            <person name="Hamilton J."/>
            <person name="Hostetler J."/>
        </authorList>
    </citation>
    <scope>NUCLEOTIDE SEQUENCE [LARGE SCALE GENOMIC DNA]</scope>
    <source>
        <strain evidence="5">DAOM:BR144</strain>
    </source>
</reference>
<dbReference type="EMBL" id="GL376581">
    <property type="status" value="NOT_ANNOTATED_CDS"/>
    <property type="molecule type" value="Genomic_DNA"/>
</dbReference>
<feature type="region of interest" description="Disordered" evidence="2">
    <location>
        <begin position="240"/>
        <end position="310"/>
    </location>
</feature>
<dbReference type="EnsemblProtists" id="PYU1_T012885">
    <property type="protein sequence ID" value="PYU1_T012885"/>
    <property type="gene ID" value="PYU1_G012858"/>
</dbReference>
<evidence type="ECO:0000313" key="4">
    <source>
        <dbReference type="EnsemblProtists" id="PYU1_T012885"/>
    </source>
</evidence>
<feature type="domain" description="PH" evidence="3">
    <location>
        <begin position="8"/>
        <end position="213"/>
    </location>
</feature>
<dbReference type="STRING" id="431595.K3X6N6"/>
<dbReference type="SUPFAM" id="SSF50729">
    <property type="entry name" value="PH domain-like"/>
    <property type="match status" value="2"/>
</dbReference>
<dbReference type="InterPro" id="IPR011993">
    <property type="entry name" value="PH-like_dom_sf"/>
</dbReference>
<feature type="region of interest" description="Disordered" evidence="2">
    <location>
        <begin position="338"/>
        <end position="373"/>
    </location>
</feature>
<feature type="coiled-coil region" evidence="1">
    <location>
        <begin position="378"/>
        <end position="405"/>
    </location>
</feature>
<dbReference type="AlphaFoldDB" id="K3X6N6"/>
<evidence type="ECO:0000256" key="2">
    <source>
        <dbReference type="SAM" id="MobiDB-lite"/>
    </source>
</evidence>
<name>K3X6N6_GLOUD</name>
<dbReference type="InterPro" id="IPR001849">
    <property type="entry name" value="PH_domain"/>
</dbReference>
<dbReference type="eggNOG" id="ENOG502QWJ6">
    <property type="taxonomic scope" value="Eukaryota"/>
</dbReference>
<evidence type="ECO:0000313" key="5">
    <source>
        <dbReference type="Proteomes" id="UP000019132"/>
    </source>
</evidence>
<feature type="compositionally biased region" description="Low complexity" evidence="2">
    <location>
        <begin position="357"/>
        <end position="371"/>
    </location>
</feature>
<reference evidence="4" key="3">
    <citation type="submission" date="2015-02" db="UniProtKB">
        <authorList>
            <consortium name="EnsemblProtists"/>
        </authorList>
    </citation>
    <scope>IDENTIFICATION</scope>
    <source>
        <strain evidence="4">DAOM BR144</strain>
    </source>
</reference>
<dbReference type="InterPro" id="IPR051707">
    <property type="entry name" value="PI-Interact_SigTrans_Reg"/>
</dbReference>
<dbReference type="InParanoid" id="K3X6N6"/>
<keyword evidence="5" id="KW-1185">Reference proteome</keyword>
<keyword evidence="1" id="KW-0175">Coiled coil</keyword>
<dbReference type="VEuPathDB" id="FungiDB:PYU1_G012858"/>
<dbReference type="PROSITE" id="PS50003">
    <property type="entry name" value="PH_DOMAIN"/>
    <property type="match status" value="1"/>
</dbReference>
<dbReference type="PANTHER" id="PTHR14336">
    <property type="entry name" value="TANDEM PH DOMAIN CONTAINING PROTEIN"/>
    <property type="match status" value="1"/>
</dbReference>
<dbReference type="Pfam" id="PF00169">
    <property type="entry name" value="PH"/>
    <property type="match status" value="2"/>
</dbReference>
<protein>
    <recommendedName>
        <fullName evidence="3">PH domain-containing protein</fullName>
    </recommendedName>
</protein>
<dbReference type="Proteomes" id="UP000019132">
    <property type="component" value="Unassembled WGS sequence"/>
</dbReference>
<reference evidence="5" key="1">
    <citation type="journal article" date="2010" name="Genome Biol.">
        <title>Genome sequence of the necrotrophic plant pathogen Pythium ultimum reveals original pathogenicity mechanisms and effector repertoire.</title>
        <authorList>
            <person name="Levesque C.A."/>
            <person name="Brouwer H."/>
            <person name="Cano L."/>
            <person name="Hamilton J.P."/>
            <person name="Holt C."/>
            <person name="Huitema E."/>
            <person name="Raffaele S."/>
            <person name="Robideau G.P."/>
            <person name="Thines M."/>
            <person name="Win J."/>
            <person name="Zerillo M.M."/>
            <person name="Beakes G.W."/>
            <person name="Boore J.L."/>
            <person name="Busam D."/>
            <person name="Dumas B."/>
            <person name="Ferriera S."/>
            <person name="Fuerstenberg S.I."/>
            <person name="Gachon C.M."/>
            <person name="Gaulin E."/>
            <person name="Govers F."/>
            <person name="Grenville-Briggs L."/>
            <person name="Horner N."/>
            <person name="Hostetler J."/>
            <person name="Jiang R.H."/>
            <person name="Johnson J."/>
            <person name="Krajaejun T."/>
            <person name="Lin H."/>
            <person name="Meijer H.J."/>
            <person name="Moore B."/>
            <person name="Morris P."/>
            <person name="Phuntmart V."/>
            <person name="Puiu D."/>
            <person name="Shetty J."/>
            <person name="Stajich J.E."/>
            <person name="Tripathy S."/>
            <person name="Wawra S."/>
            <person name="van West P."/>
            <person name="Whitty B.R."/>
            <person name="Coutinho P.M."/>
            <person name="Henrissat B."/>
            <person name="Martin F."/>
            <person name="Thomas P.D."/>
            <person name="Tyler B.M."/>
            <person name="De Vries R.P."/>
            <person name="Kamoun S."/>
            <person name="Yandell M."/>
            <person name="Tisserat N."/>
            <person name="Buell C.R."/>
        </authorList>
    </citation>
    <scope>NUCLEOTIDE SEQUENCE</scope>
    <source>
        <strain evidence="5">DAOM:BR144</strain>
    </source>
</reference>
<dbReference type="CDD" id="cd00821">
    <property type="entry name" value="PH"/>
    <property type="match status" value="1"/>
</dbReference>
<dbReference type="Gene3D" id="2.30.29.30">
    <property type="entry name" value="Pleckstrin-homology domain (PH domain)/Phosphotyrosine-binding domain (PTB)"/>
    <property type="match status" value="2"/>
</dbReference>
<accession>K3X6N6</accession>
<sequence length="421" mass="46843">MAQNENSRVTYAGWVFKEGSLVKSWKKRFLVVKRNELAYYKNTEQENKAQILGAMTVARVEKAPDITNGLLIMSVEGRQLKIFTDTQKECDKCFNAIAQHASDQRGGSAVTPLLDFGKSAGDHISHVGWLEKEGQHFKTWKKRYFMLEENVLSYTAQIGSPSLGKARVIAARRDLSRPNTLVVMMEGGRELRIGGKTEAEIHEWHKAMRRAIQRYGGRIDNLTSPVGGGHANLWSQRSPALRSPAYQGTATPPQRSPPPGYMLRSPVGGNYPQPSPPPPSYDTAVGSQADSPLFGSLPEDEGKPPMPTFDAEQTRNMAARQNREMFASFRKHIILEPTPDNSTSFIECEDPEKKKQSAPAAKPYSPKAPGANTILKMRLEDQLLLEELEEERVEAMQKEKEKALHGQDPAPVNAPCCCIVM</sequence>
<dbReference type="OMA" id="WVDNICE"/>
<dbReference type="PANTHER" id="PTHR14336:SF15">
    <property type="entry name" value="DUAL ADAPTER FOR PHOSPHOTYROSINE AND 3-PHOSPHOTYROSINE AND 3-PHOSPHOINOSITIDE"/>
    <property type="match status" value="1"/>
</dbReference>